<evidence type="ECO:0000313" key="6">
    <source>
        <dbReference type="Proteomes" id="UP001260872"/>
    </source>
</evidence>
<dbReference type="PANTHER" id="PTHR43537">
    <property type="entry name" value="TRANSCRIPTIONAL REGULATOR, GNTR FAMILY"/>
    <property type="match status" value="1"/>
</dbReference>
<dbReference type="Gene3D" id="1.20.120.530">
    <property type="entry name" value="GntR ligand-binding domain-like"/>
    <property type="match status" value="1"/>
</dbReference>
<sequence>MSGIRRGDSLTSQVRDYLLDRIMEDTFDQDVIYSVSDLAAQLGVSRTPAREAVLQLQELGLLRTVKNKGFTVIAVTDGDILEAFQMRHVLEPIAAKLAARTAPDSSSIVEKLEHYFAQMVEASKQQDQAAFIDNDIRFHDVMVEAAGNSHMFRALKAARDSTYRRGVFTRTPTRSWDALNLEHERILRAVVDGDEAAAEHHMRDHIRITGENYLKRLKFPVEREWYRDY</sequence>
<accession>A0ABU1FX69</accession>
<keyword evidence="3" id="KW-0804">Transcription</keyword>
<dbReference type="RefSeq" id="WP_310538435.1">
    <property type="nucleotide sequence ID" value="NZ_BAAAOC010000065.1"/>
</dbReference>
<protein>
    <submittedName>
        <fullName evidence="5">GntR family transcriptional regulator</fullName>
    </submittedName>
</protein>
<dbReference type="PROSITE" id="PS50949">
    <property type="entry name" value="HTH_GNTR"/>
    <property type="match status" value="1"/>
</dbReference>
<evidence type="ECO:0000259" key="4">
    <source>
        <dbReference type="PROSITE" id="PS50949"/>
    </source>
</evidence>
<dbReference type="InterPro" id="IPR036388">
    <property type="entry name" value="WH-like_DNA-bd_sf"/>
</dbReference>
<gene>
    <name evidence="5" type="ORF">RH857_13160</name>
</gene>
<evidence type="ECO:0000256" key="1">
    <source>
        <dbReference type="ARBA" id="ARBA00023015"/>
    </source>
</evidence>
<dbReference type="SUPFAM" id="SSF48008">
    <property type="entry name" value="GntR ligand-binding domain-like"/>
    <property type="match status" value="1"/>
</dbReference>
<dbReference type="Proteomes" id="UP001260872">
    <property type="component" value="Unassembled WGS sequence"/>
</dbReference>
<evidence type="ECO:0000256" key="3">
    <source>
        <dbReference type="ARBA" id="ARBA00023163"/>
    </source>
</evidence>
<keyword evidence="6" id="KW-1185">Reference proteome</keyword>
<dbReference type="Gene3D" id="1.10.10.10">
    <property type="entry name" value="Winged helix-like DNA-binding domain superfamily/Winged helix DNA-binding domain"/>
    <property type="match status" value="1"/>
</dbReference>
<dbReference type="CDD" id="cd07377">
    <property type="entry name" value="WHTH_GntR"/>
    <property type="match status" value="1"/>
</dbReference>
<dbReference type="InterPro" id="IPR000524">
    <property type="entry name" value="Tscrpt_reg_HTH_GntR"/>
</dbReference>
<organism evidence="5 6">
    <name type="scientific">Nesterenkonia flava</name>
    <dbReference type="NCBI Taxonomy" id="469799"/>
    <lineage>
        <taxon>Bacteria</taxon>
        <taxon>Bacillati</taxon>
        <taxon>Actinomycetota</taxon>
        <taxon>Actinomycetes</taxon>
        <taxon>Micrococcales</taxon>
        <taxon>Micrococcaceae</taxon>
        <taxon>Nesterenkonia</taxon>
    </lineage>
</organism>
<dbReference type="Pfam" id="PF00392">
    <property type="entry name" value="GntR"/>
    <property type="match status" value="1"/>
</dbReference>
<dbReference type="InterPro" id="IPR011711">
    <property type="entry name" value="GntR_C"/>
</dbReference>
<dbReference type="Pfam" id="PF07729">
    <property type="entry name" value="FCD"/>
    <property type="match status" value="1"/>
</dbReference>
<dbReference type="InterPro" id="IPR008920">
    <property type="entry name" value="TF_FadR/GntR_C"/>
</dbReference>
<keyword evidence="2" id="KW-0238">DNA-binding</keyword>
<evidence type="ECO:0000256" key="2">
    <source>
        <dbReference type="ARBA" id="ARBA00023125"/>
    </source>
</evidence>
<dbReference type="SMART" id="SM00895">
    <property type="entry name" value="FCD"/>
    <property type="match status" value="1"/>
</dbReference>
<dbReference type="PANTHER" id="PTHR43537:SF24">
    <property type="entry name" value="GLUCONATE OPERON TRANSCRIPTIONAL REPRESSOR"/>
    <property type="match status" value="1"/>
</dbReference>
<comment type="caution">
    <text evidence="5">The sequence shown here is derived from an EMBL/GenBank/DDBJ whole genome shotgun (WGS) entry which is preliminary data.</text>
</comment>
<dbReference type="SMART" id="SM00345">
    <property type="entry name" value="HTH_GNTR"/>
    <property type="match status" value="1"/>
</dbReference>
<dbReference type="InterPro" id="IPR036390">
    <property type="entry name" value="WH_DNA-bd_sf"/>
</dbReference>
<proteinExistence type="predicted"/>
<dbReference type="EMBL" id="JAVKGT010000053">
    <property type="protein sequence ID" value="MDR5713070.1"/>
    <property type="molecule type" value="Genomic_DNA"/>
</dbReference>
<dbReference type="SUPFAM" id="SSF46785">
    <property type="entry name" value="Winged helix' DNA-binding domain"/>
    <property type="match status" value="1"/>
</dbReference>
<feature type="domain" description="HTH gntR-type" evidence="4">
    <location>
        <begin position="8"/>
        <end position="75"/>
    </location>
</feature>
<evidence type="ECO:0000313" key="5">
    <source>
        <dbReference type="EMBL" id="MDR5713070.1"/>
    </source>
</evidence>
<name>A0ABU1FX69_9MICC</name>
<reference evidence="6" key="1">
    <citation type="submission" date="2023-07" db="EMBL/GenBank/DDBJ databases">
        <title>Description of three actinobacteria isolated from air of manufacturing shop in a pharmaceutical factory.</title>
        <authorList>
            <person name="Zhang D.-F."/>
        </authorList>
    </citation>
    <scope>NUCLEOTIDE SEQUENCE [LARGE SCALE GENOMIC DNA]</scope>
    <source>
        <strain evidence="6">CCTCC AB 207010</strain>
    </source>
</reference>
<keyword evidence="1" id="KW-0805">Transcription regulation</keyword>